<feature type="region of interest" description="Alpha N-terminal domain (alpha-NTD)" evidence="11">
    <location>
        <begin position="1"/>
        <end position="239"/>
    </location>
</feature>
<keyword evidence="6 11" id="KW-0548">Nucleotidyltransferase</keyword>
<sequence>MTTFLAKNWSSLIKPTKVQYEAVDNNPNIKTMVVEPLERGLGLTLGNSLRRVLLSSLRGAAITSIKIPGVEHELSPVSGVKEDLTDIILNIRDVIVKMDSVQKCNLRLEVTGPAVVTAGMITVTDKQDVTILNPQHVICNLSKGFNLEMDLICEQGKGYVPASCLHNSDSPIGAIHLDALFNPVRRVSYKVENSMVGQMTNYDKLIITVETNGVVNPDAALGLAARILLDQLQVFINFQEVEEEKPEKLELQTINPVLLKKVYELELSVRSQNCLKNENIVYVGDLVARTETQMLKTANFGRKSLNELKKVLANFNLEFGMKDIGWPPENLESLAKKHEDQY</sequence>
<evidence type="ECO:0000256" key="4">
    <source>
        <dbReference type="ARBA" id="ARBA00022478"/>
    </source>
</evidence>
<dbReference type="GO" id="GO:0006351">
    <property type="term" value="P:DNA-templated transcription"/>
    <property type="evidence" value="ECO:0007669"/>
    <property type="project" value="UniProtKB-UniRule"/>
</dbReference>
<dbReference type="Pfam" id="PF01000">
    <property type="entry name" value="RNA_pol_A_bac"/>
    <property type="match status" value="1"/>
</dbReference>
<name>A0A0F3M7F6_ORITS</name>
<evidence type="ECO:0000313" key="14">
    <source>
        <dbReference type="EMBL" id="SPR11958.1"/>
    </source>
</evidence>
<evidence type="ECO:0000256" key="8">
    <source>
        <dbReference type="ARBA" id="ARBA00032524"/>
    </source>
</evidence>
<dbReference type="InterPro" id="IPR036643">
    <property type="entry name" value="RNApol_insert_sf"/>
</dbReference>
<dbReference type="GO" id="GO:0000428">
    <property type="term" value="C:DNA-directed RNA polymerase complex"/>
    <property type="evidence" value="ECO:0007669"/>
    <property type="project" value="UniProtKB-KW"/>
</dbReference>
<organism evidence="13 15">
    <name type="scientific">Orientia tsutsugamushi str. Gilliam</name>
    <dbReference type="NCBI Taxonomy" id="1359184"/>
    <lineage>
        <taxon>Bacteria</taxon>
        <taxon>Pseudomonadati</taxon>
        <taxon>Pseudomonadota</taxon>
        <taxon>Alphaproteobacteria</taxon>
        <taxon>Rickettsiales</taxon>
        <taxon>Rickettsiaceae</taxon>
        <taxon>Rickettsieae</taxon>
        <taxon>Orientia</taxon>
    </lineage>
</organism>
<dbReference type="HAMAP" id="MF_00059">
    <property type="entry name" value="RNApol_bact_RpoA"/>
    <property type="match status" value="1"/>
</dbReference>
<dbReference type="InterPro" id="IPR036603">
    <property type="entry name" value="RBP11-like"/>
</dbReference>
<protein>
    <recommendedName>
        <fullName evidence="3 11">DNA-directed RNA polymerase subunit alpha</fullName>
        <shortName evidence="11">RNAP subunit alpha</shortName>
        <ecNumber evidence="2 11">2.7.7.6</ecNumber>
    </recommendedName>
    <alternativeName>
        <fullName evidence="9 11">RNA polymerase subunit alpha</fullName>
    </alternativeName>
    <alternativeName>
        <fullName evidence="8 11">Transcriptase subunit alpha</fullName>
    </alternativeName>
</protein>
<dbReference type="EMBL" id="LANO01000041">
    <property type="protein sequence ID" value="KJV51645.1"/>
    <property type="molecule type" value="Genomic_DNA"/>
</dbReference>
<evidence type="ECO:0000256" key="7">
    <source>
        <dbReference type="ARBA" id="ARBA00023163"/>
    </source>
</evidence>
<dbReference type="InterPro" id="IPR011263">
    <property type="entry name" value="DNA-dir_RNA_pol_RpoA/D/Rpb3"/>
</dbReference>
<keyword evidence="5 11" id="KW-0808">Transferase</keyword>
<dbReference type="Pfam" id="PF01193">
    <property type="entry name" value="RNA_pol_L"/>
    <property type="match status" value="1"/>
</dbReference>
<dbReference type="Gene3D" id="2.170.120.12">
    <property type="entry name" value="DNA-directed RNA polymerase, insert domain"/>
    <property type="match status" value="1"/>
</dbReference>
<evidence type="ECO:0000313" key="16">
    <source>
        <dbReference type="Proteomes" id="UP000244959"/>
    </source>
</evidence>
<dbReference type="NCBIfam" id="TIGR02027">
    <property type="entry name" value="rpoA"/>
    <property type="match status" value="1"/>
</dbReference>
<keyword evidence="16" id="KW-1185">Reference proteome</keyword>
<keyword evidence="4 11" id="KW-0240">DNA-directed RNA polymerase</keyword>
<proteinExistence type="inferred from homology"/>
<reference evidence="14" key="2">
    <citation type="submission" date="2018-03" db="EMBL/GenBank/DDBJ databases">
        <authorList>
            <person name="Keele B.F."/>
        </authorList>
    </citation>
    <scope>NUCLEOTIDE SEQUENCE [LARGE SCALE GENOMIC DNA]</scope>
    <source>
        <strain evidence="14">Gilliam</strain>
    </source>
</reference>
<comment type="domain">
    <text evidence="11">The N-terminal domain is essential for RNAP assembly and basal transcription, whereas the C-terminal domain is involved in interaction with transcriptional regulators and with upstream promoter elements.</text>
</comment>
<evidence type="ECO:0000256" key="10">
    <source>
        <dbReference type="ARBA" id="ARBA00048552"/>
    </source>
</evidence>
<dbReference type="FunFam" id="2.170.120.12:FF:000001">
    <property type="entry name" value="DNA-directed RNA polymerase subunit alpha"/>
    <property type="match status" value="1"/>
</dbReference>
<dbReference type="Gene3D" id="3.30.1360.10">
    <property type="entry name" value="RNA polymerase, RBP11-like subunit"/>
    <property type="match status" value="1"/>
</dbReference>
<dbReference type="GO" id="GO:0003677">
    <property type="term" value="F:DNA binding"/>
    <property type="evidence" value="ECO:0007669"/>
    <property type="project" value="UniProtKB-UniRule"/>
</dbReference>
<evidence type="ECO:0000313" key="13">
    <source>
        <dbReference type="EMBL" id="KJV51645.1"/>
    </source>
</evidence>
<dbReference type="CDD" id="cd06928">
    <property type="entry name" value="RNAP_alpha_NTD"/>
    <property type="match status" value="1"/>
</dbReference>
<evidence type="ECO:0000256" key="6">
    <source>
        <dbReference type="ARBA" id="ARBA00022695"/>
    </source>
</evidence>
<evidence type="ECO:0000256" key="9">
    <source>
        <dbReference type="ARBA" id="ARBA00033070"/>
    </source>
</evidence>
<keyword evidence="7 11" id="KW-0804">Transcription</keyword>
<gene>
    <name evidence="11 13" type="primary">rpoA</name>
    <name evidence="14" type="ORF">GILLIAM_02406</name>
    <name evidence="13" type="ORF">OTSGILL_2115</name>
</gene>
<dbReference type="GO" id="GO:0046983">
    <property type="term" value="F:protein dimerization activity"/>
    <property type="evidence" value="ECO:0007669"/>
    <property type="project" value="InterPro"/>
</dbReference>
<comment type="subunit">
    <text evidence="11">Homodimer. The RNAP catalytic core consists of 2 alpha, 1 beta, 1 beta' and 1 omega subunit. When a sigma factor is associated with the core the holoenzyme is formed, which can initiate transcription.</text>
</comment>
<dbReference type="AlphaFoldDB" id="A0A0F3M7F6"/>
<evidence type="ECO:0000256" key="2">
    <source>
        <dbReference type="ARBA" id="ARBA00012418"/>
    </source>
</evidence>
<dbReference type="SUPFAM" id="SSF55257">
    <property type="entry name" value="RBP11-like subunits of RNA polymerase"/>
    <property type="match status" value="1"/>
</dbReference>
<comment type="catalytic activity">
    <reaction evidence="10 11">
        <text>RNA(n) + a ribonucleoside 5'-triphosphate = RNA(n+1) + diphosphate</text>
        <dbReference type="Rhea" id="RHEA:21248"/>
        <dbReference type="Rhea" id="RHEA-COMP:14527"/>
        <dbReference type="Rhea" id="RHEA-COMP:17342"/>
        <dbReference type="ChEBI" id="CHEBI:33019"/>
        <dbReference type="ChEBI" id="CHEBI:61557"/>
        <dbReference type="ChEBI" id="CHEBI:140395"/>
        <dbReference type="EC" id="2.7.7.6"/>
    </reaction>
</comment>
<evidence type="ECO:0000256" key="11">
    <source>
        <dbReference type="HAMAP-Rule" id="MF_00059"/>
    </source>
</evidence>
<dbReference type="InterPro" id="IPR011773">
    <property type="entry name" value="DNA-dir_RpoA"/>
</dbReference>
<dbReference type="GO" id="GO:0005737">
    <property type="term" value="C:cytoplasm"/>
    <property type="evidence" value="ECO:0007669"/>
    <property type="project" value="UniProtKB-ARBA"/>
</dbReference>
<reference evidence="16" key="3">
    <citation type="submission" date="2018-03" db="EMBL/GenBank/DDBJ databases">
        <authorList>
            <person name="Batty M. E."/>
            <person name="Batty M E."/>
        </authorList>
    </citation>
    <scope>NUCLEOTIDE SEQUENCE [LARGE SCALE GENOMIC DNA]</scope>
    <source>
        <strain evidence="16">Gilliam</strain>
    </source>
</reference>
<dbReference type="FunFam" id="1.10.150.20:FF:000001">
    <property type="entry name" value="DNA-directed RNA polymerase subunit alpha"/>
    <property type="match status" value="1"/>
</dbReference>
<dbReference type="EMBL" id="LS398551">
    <property type="protein sequence ID" value="SPR11958.1"/>
    <property type="molecule type" value="Genomic_DNA"/>
</dbReference>
<evidence type="ECO:0000256" key="5">
    <source>
        <dbReference type="ARBA" id="ARBA00022679"/>
    </source>
</evidence>
<comment type="similarity">
    <text evidence="1 11">Belongs to the RNA polymerase alpha chain family.</text>
</comment>
<dbReference type="NCBIfam" id="NF003519">
    <property type="entry name" value="PRK05182.2-5"/>
    <property type="match status" value="1"/>
</dbReference>
<dbReference type="SUPFAM" id="SSF47789">
    <property type="entry name" value="C-terminal domain of RNA polymerase alpha subunit"/>
    <property type="match status" value="1"/>
</dbReference>
<dbReference type="Pfam" id="PF03118">
    <property type="entry name" value="RNA_pol_A_CTD"/>
    <property type="match status" value="1"/>
</dbReference>
<dbReference type="InterPro" id="IPR011260">
    <property type="entry name" value="RNAP_asu_C"/>
</dbReference>
<feature type="region of interest" description="Alpha C-terminal domain (alpha-CTD)" evidence="11">
    <location>
        <begin position="254"/>
        <end position="342"/>
    </location>
</feature>
<dbReference type="RefSeq" id="WP_047220872.1">
    <property type="nucleotide sequence ID" value="NZ_LS398551.1"/>
</dbReference>
<dbReference type="NCBIfam" id="NF003513">
    <property type="entry name" value="PRK05182.1-2"/>
    <property type="match status" value="1"/>
</dbReference>
<dbReference type="Proteomes" id="UP000244959">
    <property type="component" value="Chromosome I"/>
</dbReference>
<dbReference type="SMART" id="SM00662">
    <property type="entry name" value="RPOLD"/>
    <property type="match status" value="1"/>
</dbReference>
<dbReference type="PATRIC" id="fig|1359184.3.peg.1909"/>
<evidence type="ECO:0000256" key="1">
    <source>
        <dbReference type="ARBA" id="ARBA00007123"/>
    </source>
</evidence>
<comment type="function">
    <text evidence="11">DNA-dependent RNA polymerase catalyzes the transcription of DNA into RNA using the four ribonucleoside triphosphates as substrates.</text>
</comment>
<evidence type="ECO:0000313" key="15">
    <source>
        <dbReference type="Proteomes" id="UP000033769"/>
    </source>
</evidence>
<feature type="domain" description="DNA-directed RNA polymerase RpoA/D/Rpb3-type" evidence="12">
    <location>
        <begin position="29"/>
        <end position="238"/>
    </location>
</feature>
<reference evidence="13 15" key="1">
    <citation type="submission" date="2015-02" db="EMBL/GenBank/DDBJ databases">
        <title>Genome Sequencing of Rickettsiales.</title>
        <authorList>
            <person name="Daugherty S.C."/>
            <person name="Su Q."/>
            <person name="Abolude K."/>
            <person name="Beier-Sexton M."/>
            <person name="Carlyon J.A."/>
            <person name="Carter R."/>
            <person name="Day N.P."/>
            <person name="Dumler S.J."/>
            <person name="Dyachenko V."/>
            <person name="Godinez A."/>
            <person name="Kurtti T.J."/>
            <person name="Lichay M."/>
            <person name="Mullins K.E."/>
            <person name="Ott S."/>
            <person name="Pappas-Brown V."/>
            <person name="Paris D.H."/>
            <person name="Patel P."/>
            <person name="Richards A.L."/>
            <person name="Sadzewicz L."/>
            <person name="Sears K."/>
            <person name="Seidman D."/>
            <person name="Sengamalay N."/>
            <person name="Stenos J."/>
            <person name="Tallon L.J."/>
            <person name="Vincent G."/>
            <person name="Fraser C.M."/>
            <person name="Munderloh U."/>
            <person name="Dunning-Hotopp J.C."/>
        </authorList>
    </citation>
    <scope>NUCLEOTIDE SEQUENCE [LARGE SCALE GENOMIC DNA]</scope>
    <source>
        <strain evidence="13 15">Gilliam</strain>
    </source>
</reference>
<accession>A0A0F3M7F6</accession>
<dbReference type="Gene3D" id="1.10.150.20">
    <property type="entry name" value="5' to 3' exonuclease, C-terminal subdomain"/>
    <property type="match status" value="1"/>
</dbReference>
<dbReference type="GO" id="GO:0003899">
    <property type="term" value="F:DNA-directed RNA polymerase activity"/>
    <property type="evidence" value="ECO:0007669"/>
    <property type="project" value="UniProtKB-UniRule"/>
</dbReference>
<evidence type="ECO:0000256" key="3">
    <source>
        <dbReference type="ARBA" id="ARBA00015972"/>
    </source>
</evidence>
<dbReference type="EC" id="2.7.7.6" evidence="2 11"/>
<dbReference type="Proteomes" id="UP000033769">
    <property type="component" value="Unassembled WGS sequence"/>
</dbReference>
<evidence type="ECO:0000259" key="12">
    <source>
        <dbReference type="SMART" id="SM00662"/>
    </source>
</evidence>
<dbReference type="SUPFAM" id="SSF56553">
    <property type="entry name" value="Insert subdomain of RNA polymerase alpha subunit"/>
    <property type="match status" value="1"/>
</dbReference>
<dbReference type="InterPro" id="IPR011262">
    <property type="entry name" value="DNA-dir_RNA_pol_insert"/>
</dbReference>